<dbReference type="OrthoDB" id="394172at2759"/>
<reference evidence="5" key="1">
    <citation type="submission" date="2016-06" db="EMBL/GenBank/DDBJ databases">
        <title>First high quality genome sequence of Plasmodium coatneyi using continuous long reads from single molecule, real-time sequencing.</title>
        <authorList>
            <person name="Chien J.-T."/>
            <person name="Pakala S.B."/>
            <person name="Geraldo J.A."/>
            <person name="Lapp S.A."/>
            <person name="Barnwell J.W."/>
            <person name="Kissinger J.C."/>
            <person name="Galinski M.R."/>
            <person name="Humphrey J.C."/>
        </authorList>
    </citation>
    <scope>NUCLEOTIDE SEQUENCE [LARGE SCALE GENOMIC DNA]</scope>
    <source>
        <strain evidence="5">Hackeri</strain>
    </source>
</reference>
<keyword evidence="3" id="KW-0812">Transmembrane</keyword>
<evidence type="ECO:0000313" key="5">
    <source>
        <dbReference type="Proteomes" id="UP000092716"/>
    </source>
</evidence>
<keyword evidence="5" id="KW-1185">Reference proteome</keyword>
<gene>
    <name evidence="4" type="ORF">PCOAH_00047690</name>
</gene>
<dbReference type="GeneID" id="30911500"/>
<evidence type="ECO:0000256" key="2">
    <source>
        <dbReference type="SAM" id="MobiDB-lite"/>
    </source>
</evidence>
<keyword evidence="1" id="KW-0175">Coiled coil</keyword>
<proteinExistence type="predicted"/>
<evidence type="ECO:0000256" key="1">
    <source>
        <dbReference type="SAM" id="Coils"/>
    </source>
</evidence>
<evidence type="ECO:0000256" key="3">
    <source>
        <dbReference type="SAM" id="Phobius"/>
    </source>
</evidence>
<feature type="region of interest" description="Disordered" evidence="2">
    <location>
        <begin position="463"/>
        <end position="493"/>
    </location>
</feature>
<keyword evidence="3" id="KW-1133">Transmembrane helix</keyword>
<feature type="compositionally biased region" description="Basic and acidic residues" evidence="2">
    <location>
        <begin position="466"/>
        <end position="479"/>
    </location>
</feature>
<protein>
    <submittedName>
        <fullName evidence="4">KIR protein</fullName>
    </submittedName>
</protein>
<dbReference type="KEGG" id="pcot:PCOAH_00047690"/>
<sequence length="493" mass="55977">MEEVHNVLKKMFSGDSCKLMCTNNGKIPFGKGKIVYEYFGDYPTLQSQLGNGEAKTCDTTYHQHIQKIEEACARVIRDCRDNDDDPFCMWFNEENKKDKEYCGQQKLNELKCNKVEDELGESGILGSNHLNQVKSTLPYYKELDGGSKGCDKDSNIVQNVKDVLRRNIAVDNNAERIVDAWCYTYGIMNGNSSNNEYCDALYYWIGHTVSNGSWDVRDLRELIKDLYQEFKGWKPIAGCNSWDTNISDDLFNERKQVFDYLQQCNIIKAQLQQSKEALSSNKAKCEQSYYNHLEEVIKKLTAEETKCKQEQGGSVTDPYCKSFLAMCQQCAPQELSKLKCEVPKTEETEHQTQTQPQTEDITALAGSTSSTADPTIPAAVSGGLATIGIPAIAFFLYKYTSVFDSVRDLFIGGSSGSSRSSGNRTKRSIEHHFDTLTEDSSTTLYTTTDNSTIDDDSMTEYCAPQSERRRSNNRQQERQRNKHNRNNIRYQAI</sequence>
<feature type="coiled-coil region" evidence="1">
    <location>
        <begin position="268"/>
        <end position="310"/>
    </location>
</feature>
<evidence type="ECO:0000313" key="4">
    <source>
        <dbReference type="EMBL" id="ANQ10417.1"/>
    </source>
</evidence>
<dbReference type="VEuPathDB" id="PlasmoDB:PCOAH_00047690"/>
<feature type="transmembrane region" description="Helical" evidence="3">
    <location>
        <begin position="376"/>
        <end position="397"/>
    </location>
</feature>
<dbReference type="RefSeq" id="XP_019917112.1">
    <property type="nucleotide sequence ID" value="XM_020061552.1"/>
</dbReference>
<accession>A0A1B1E618</accession>
<dbReference type="AlphaFoldDB" id="A0A1B1E618"/>
<keyword evidence="3" id="KW-0472">Membrane</keyword>
<name>A0A1B1E618_9APIC</name>
<dbReference type="Proteomes" id="UP000092716">
    <property type="component" value="Chromosome 13"/>
</dbReference>
<organism evidence="4 5">
    <name type="scientific">Plasmodium coatneyi</name>
    <dbReference type="NCBI Taxonomy" id="208452"/>
    <lineage>
        <taxon>Eukaryota</taxon>
        <taxon>Sar</taxon>
        <taxon>Alveolata</taxon>
        <taxon>Apicomplexa</taxon>
        <taxon>Aconoidasida</taxon>
        <taxon>Haemosporida</taxon>
        <taxon>Plasmodiidae</taxon>
        <taxon>Plasmodium</taxon>
    </lineage>
</organism>
<dbReference type="EMBL" id="CP016251">
    <property type="protein sequence ID" value="ANQ10417.1"/>
    <property type="molecule type" value="Genomic_DNA"/>
</dbReference>